<dbReference type="Proteomes" id="UP000014400">
    <property type="component" value="Unassembled WGS sequence"/>
</dbReference>
<reference evidence="1 2" key="1">
    <citation type="submission" date="2013-04" db="EMBL/GenBank/DDBJ databases">
        <title>The Genome Sequence of Sutterella wadsworthensis HGA0223.</title>
        <authorList>
            <consortium name="The Broad Institute Genomics Platform"/>
            <person name="Earl A."/>
            <person name="Ward D."/>
            <person name="Feldgarden M."/>
            <person name="Gevers D."/>
            <person name="Schmidt T.M."/>
            <person name="Dover J."/>
            <person name="Dai D."/>
            <person name="Walker B."/>
            <person name="Young S."/>
            <person name="Zeng Q."/>
            <person name="Gargeya S."/>
            <person name="Fitzgerald M."/>
            <person name="Haas B."/>
            <person name="Abouelleil A."/>
            <person name="Allen A.W."/>
            <person name="Alvarado L."/>
            <person name="Arachchi H.M."/>
            <person name="Berlin A.M."/>
            <person name="Chapman S.B."/>
            <person name="Gainer-Dewar J."/>
            <person name="Goldberg J."/>
            <person name="Griggs A."/>
            <person name="Gujja S."/>
            <person name="Hansen M."/>
            <person name="Howarth C."/>
            <person name="Imamovic A."/>
            <person name="Ireland A."/>
            <person name="Larimer J."/>
            <person name="McCowan C."/>
            <person name="Murphy C."/>
            <person name="Pearson M."/>
            <person name="Poon T.W."/>
            <person name="Priest M."/>
            <person name="Roberts A."/>
            <person name="Saif S."/>
            <person name="Shea T."/>
            <person name="Sisk P."/>
            <person name="Sykes S."/>
            <person name="Wortman J."/>
            <person name="Nusbaum C."/>
            <person name="Birren B."/>
        </authorList>
    </citation>
    <scope>NUCLEOTIDE SEQUENCE [LARGE SCALE GENOMIC DNA]</scope>
    <source>
        <strain evidence="1 2">HGA0223</strain>
    </source>
</reference>
<name>S3BKD6_9BURK</name>
<dbReference type="InterPro" id="IPR052018">
    <property type="entry name" value="PHP_domain"/>
</dbReference>
<dbReference type="GO" id="GO:0035312">
    <property type="term" value="F:5'-3' DNA exonuclease activity"/>
    <property type="evidence" value="ECO:0007669"/>
    <property type="project" value="TreeGrafter"/>
</dbReference>
<dbReference type="STRING" id="1203554.HMPREF1476_00684"/>
<accession>S3BKD6</accession>
<dbReference type="AlphaFoldDB" id="S3BKD6"/>
<evidence type="ECO:0008006" key="3">
    <source>
        <dbReference type="Google" id="ProtNLM"/>
    </source>
</evidence>
<dbReference type="PANTHER" id="PTHR42924">
    <property type="entry name" value="EXONUCLEASE"/>
    <property type="match status" value="1"/>
</dbReference>
<dbReference type="PATRIC" id="fig|1203554.3.peg.674"/>
<dbReference type="SUPFAM" id="SSF89550">
    <property type="entry name" value="PHP domain-like"/>
    <property type="match status" value="1"/>
</dbReference>
<dbReference type="InterPro" id="IPR016195">
    <property type="entry name" value="Pol/histidinol_Pase-like"/>
</dbReference>
<dbReference type="GO" id="GO:0004534">
    <property type="term" value="F:5'-3' RNA exonuclease activity"/>
    <property type="evidence" value="ECO:0007669"/>
    <property type="project" value="TreeGrafter"/>
</dbReference>
<organism evidence="1 2">
    <name type="scientific">Sutterella wadsworthensis HGA0223</name>
    <dbReference type="NCBI Taxonomy" id="1203554"/>
    <lineage>
        <taxon>Bacteria</taxon>
        <taxon>Pseudomonadati</taxon>
        <taxon>Pseudomonadota</taxon>
        <taxon>Betaproteobacteria</taxon>
        <taxon>Burkholderiales</taxon>
        <taxon>Sutterellaceae</taxon>
        <taxon>Sutterella</taxon>
    </lineage>
</organism>
<dbReference type="eggNOG" id="COG0613">
    <property type="taxonomic scope" value="Bacteria"/>
</dbReference>
<evidence type="ECO:0000313" key="2">
    <source>
        <dbReference type="Proteomes" id="UP000014400"/>
    </source>
</evidence>
<protein>
    <recommendedName>
        <fullName evidence="3">Polymerase/histidinol phosphatase N-terminal domain-containing protein</fullName>
    </recommendedName>
</protein>
<gene>
    <name evidence="1" type="ORF">HMPREF1476_00684</name>
</gene>
<dbReference type="GeneID" id="64061491"/>
<dbReference type="HOGENOM" id="CLU_072517_0_0_4"/>
<dbReference type="RefSeq" id="WP_016474035.1">
    <property type="nucleotide sequence ID" value="NZ_KE150480.1"/>
</dbReference>
<evidence type="ECO:0000313" key="1">
    <source>
        <dbReference type="EMBL" id="EPD99880.1"/>
    </source>
</evidence>
<dbReference type="EMBL" id="ATCF01000012">
    <property type="protein sequence ID" value="EPD99880.1"/>
    <property type="molecule type" value="Genomic_DNA"/>
</dbReference>
<keyword evidence="2" id="KW-1185">Reference proteome</keyword>
<proteinExistence type="predicted"/>
<sequence>MTILLPFNEAGQWLRGSLHCHSTNSDGEVPPEQVAARYKAEGYDFICVTDHFRPEFNYPITDLSVFNDDVFLTIPSAELHIMATSYGKLWHLTANGLPGNFQPPMTDETPAQYAQRAADAGAFVSIVHPSWYQLTLEDAETITCAHAVEVWNAGCQIMHSRGDGAYLLDGLLDRGRHLLCTAVDDMHGHLPDFALAWVMVKSLERSQAAILSALKRGAFYSSEGPEIKHMALNGRKLVMHTSAASTILVNGQGYTNAFKTGVNITHTEIDLSDFDSPWFRVIVTARDGRHAWSNPYWFEDIEAQ</sequence>
<dbReference type="Gene3D" id="3.20.20.140">
    <property type="entry name" value="Metal-dependent hydrolases"/>
    <property type="match status" value="1"/>
</dbReference>
<dbReference type="PANTHER" id="PTHR42924:SF11">
    <property type="entry name" value="POLYMERASE_HISTIDINOL PHOSPHATASE N-TERMINAL DOMAIN-CONTAINING PROTEIN"/>
    <property type="match status" value="1"/>
</dbReference>
<dbReference type="NCBIfam" id="NF038032">
    <property type="entry name" value="CehA_McbA_metalo"/>
    <property type="match status" value="1"/>
</dbReference>
<comment type="caution">
    <text evidence="1">The sequence shown here is derived from an EMBL/GenBank/DDBJ whole genome shotgun (WGS) entry which is preliminary data.</text>
</comment>